<dbReference type="InterPro" id="IPR002957">
    <property type="entry name" value="Keratin_I"/>
</dbReference>
<evidence type="ECO:0000256" key="2">
    <source>
        <dbReference type="ARBA" id="ARBA00023054"/>
    </source>
</evidence>
<feature type="domain" description="IF rod" evidence="4">
    <location>
        <begin position="75"/>
        <end position="253"/>
    </location>
</feature>
<name>A0ABN9LTU9_9NEOB</name>
<evidence type="ECO:0000259" key="4">
    <source>
        <dbReference type="PROSITE" id="PS51842"/>
    </source>
</evidence>
<keyword evidence="1" id="KW-0403">Intermediate filament</keyword>
<dbReference type="Pfam" id="PF00038">
    <property type="entry name" value="Filament"/>
    <property type="match status" value="1"/>
</dbReference>
<dbReference type="Proteomes" id="UP001176940">
    <property type="component" value="Unassembled WGS sequence"/>
</dbReference>
<organism evidence="5 6">
    <name type="scientific">Ranitomeya imitator</name>
    <name type="common">mimic poison frog</name>
    <dbReference type="NCBI Taxonomy" id="111125"/>
    <lineage>
        <taxon>Eukaryota</taxon>
        <taxon>Metazoa</taxon>
        <taxon>Chordata</taxon>
        <taxon>Craniata</taxon>
        <taxon>Vertebrata</taxon>
        <taxon>Euteleostomi</taxon>
        <taxon>Amphibia</taxon>
        <taxon>Batrachia</taxon>
        <taxon>Anura</taxon>
        <taxon>Neobatrachia</taxon>
        <taxon>Hyloidea</taxon>
        <taxon>Dendrobatidae</taxon>
        <taxon>Dendrobatinae</taxon>
        <taxon>Ranitomeya</taxon>
    </lineage>
</organism>
<protein>
    <recommendedName>
        <fullName evidence="4">IF rod domain-containing protein</fullName>
    </recommendedName>
</protein>
<dbReference type="Gene3D" id="1.20.5.1160">
    <property type="entry name" value="Vasodilator-stimulated phosphoprotein"/>
    <property type="match status" value="1"/>
</dbReference>
<dbReference type="SUPFAM" id="SSF64593">
    <property type="entry name" value="Intermediate filament protein, coiled coil region"/>
    <property type="match status" value="1"/>
</dbReference>
<dbReference type="PROSITE" id="PS51842">
    <property type="entry name" value="IF_ROD_2"/>
    <property type="match status" value="1"/>
</dbReference>
<dbReference type="PANTHER" id="PTHR23239:SF383">
    <property type="entry name" value="KERATIN 12, GENE 1"/>
    <property type="match status" value="1"/>
</dbReference>
<evidence type="ECO:0000313" key="5">
    <source>
        <dbReference type="EMBL" id="CAJ0948729.1"/>
    </source>
</evidence>
<comment type="caution">
    <text evidence="5">The sequence shown here is derived from an EMBL/GenBank/DDBJ whole genome shotgun (WGS) entry which is preliminary data.</text>
</comment>
<dbReference type="PANTHER" id="PTHR23239">
    <property type="entry name" value="INTERMEDIATE FILAMENT"/>
    <property type="match status" value="1"/>
</dbReference>
<evidence type="ECO:0000256" key="1">
    <source>
        <dbReference type="ARBA" id="ARBA00022754"/>
    </source>
</evidence>
<keyword evidence="2 3" id="KW-0175">Coiled coil</keyword>
<dbReference type="InterPro" id="IPR039008">
    <property type="entry name" value="IF_rod_dom"/>
</dbReference>
<proteinExistence type="predicted"/>
<evidence type="ECO:0000313" key="6">
    <source>
        <dbReference type="Proteomes" id="UP001176940"/>
    </source>
</evidence>
<reference evidence="5" key="1">
    <citation type="submission" date="2023-07" db="EMBL/GenBank/DDBJ databases">
        <authorList>
            <person name="Stuckert A."/>
        </authorList>
    </citation>
    <scope>NUCLEOTIDE SEQUENCE</scope>
</reference>
<dbReference type="EMBL" id="CAUEEQ010028893">
    <property type="protein sequence ID" value="CAJ0948729.1"/>
    <property type="molecule type" value="Genomic_DNA"/>
</dbReference>
<keyword evidence="6" id="KW-1185">Reference proteome</keyword>
<feature type="coiled-coil region" evidence="3">
    <location>
        <begin position="72"/>
        <end position="106"/>
    </location>
</feature>
<gene>
    <name evidence="5" type="ORF">RIMI_LOCUS12268152</name>
</gene>
<accession>A0ABN9LTU9</accession>
<sequence>MYNQTYFKKVTSVQVGSKAASISGGIYRKVSGDGHASSVYAGGEALGTKVSSTSHNAWFASGHVQYGGTRIMGNEKETMQNLNERLASYITQVHDLEKANAELEGQIWDWHSKNKGNAERDDQRYFQTIEELRKQILDATIENASIFLQIDNVKLMTDDFKTKYWSFRLETRESKIFSTIYSNSPSTKTGAGGSTDGTIGATYLRNNDLWNTLCMEKESGRVRRKDTGLRTSEILYGPMKRGLNLGEETFIGI</sequence>
<evidence type="ECO:0000256" key="3">
    <source>
        <dbReference type="SAM" id="Coils"/>
    </source>
</evidence>